<dbReference type="GO" id="GO:0019239">
    <property type="term" value="F:deaminase activity"/>
    <property type="evidence" value="ECO:0007669"/>
    <property type="project" value="TreeGrafter"/>
</dbReference>
<name>A0A7Z2NXQ9_9SPHN</name>
<dbReference type="InterPro" id="IPR006175">
    <property type="entry name" value="YjgF/YER057c/UK114"/>
</dbReference>
<dbReference type="Gene3D" id="3.30.1330.40">
    <property type="entry name" value="RutC-like"/>
    <property type="match status" value="1"/>
</dbReference>
<feature type="chain" id="PRO_5030571135" evidence="1">
    <location>
        <begin position="19"/>
        <end position="148"/>
    </location>
</feature>
<dbReference type="EMBL" id="CP047895">
    <property type="protein sequence ID" value="QHL91702.1"/>
    <property type="molecule type" value="Genomic_DNA"/>
</dbReference>
<evidence type="ECO:0000313" key="3">
    <source>
        <dbReference type="Proteomes" id="UP000464468"/>
    </source>
</evidence>
<evidence type="ECO:0000256" key="1">
    <source>
        <dbReference type="SAM" id="SignalP"/>
    </source>
</evidence>
<dbReference type="PANTHER" id="PTHR11803:SF39">
    <property type="entry name" value="2-IMINOBUTANOATE_2-IMINOPROPANOATE DEAMINASE"/>
    <property type="match status" value="1"/>
</dbReference>
<dbReference type="PANTHER" id="PTHR11803">
    <property type="entry name" value="2-IMINOBUTANOATE/2-IMINOPROPANOATE DEAMINASE RIDA"/>
    <property type="match status" value="1"/>
</dbReference>
<sequence>MTAVLALAAAAAAAPAQAVPPPVSHVPAYAPDGTRRPFSQSVRAGDMVYLSGQLGTRPDGTLPEGIEAQSRQMMENIAVALRAAGLGFEHVVHCLVMLDDMADWEAFNRVYVPYFPAGQLPARSAMGVEALALGARVEMECQANAAWR</sequence>
<dbReference type="Proteomes" id="UP000464468">
    <property type="component" value="Chromosome"/>
</dbReference>
<gene>
    <name evidence="2" type="ORF">GVO57_00475</name>
</gene>
<keyword evidence="3" id="KW-1185">Reference proteome</keyword>
<feature type="signal peptide" evidence="1">
    <location>
        <begin position="1"/>
        <end position="18"/>
    </location>
</feature>
<keyword evidence="1" id="KW-0732">Signal</keyword>
<organism evidence="2 3">
    <name type="scientific">Sphingomonas changnyeongensis</name>
    <dbReference type="NCBI Taxonomy" id="2698679"/>
    <lineage>
        <taxon>Bacteria</taxon>
        <taxon>Pseudomonadati</taxon>
        <taxon>Pseudomonadota</taxon>
        <taxon>Alphaproteobacteria</taxon>
        <taxon>Sphingomonadales</taxon>
        <taxon>Sphingomonadaceae</taxon>
        <taxon>Sphingomonas</taxon>
    </lineage>
</organism>
<accession>A0A7Z2NXQ9</accession>
<evidence type="ECO:0000313" key="2">
    <source>
        <dbReference type="EMBL" id="QHL91702.1"/>
    </source>
</evidence>
<dbReference type="CDD" id="cd00448">
    <property type="entry name" value="YjgF_YER057c_UK114_family"/>
    <property type="match status" value="1"/>
</dbReference>
<protein>
    <submittedName>
        <fullName evidence="2">RidA family protein</fullName>
    </submittedName>
</protein>
<dbReference type="AlphaFoldDB" id="A0A7Z2NXQ9"/>
<dbReference type="GO" id="GO:0005829">
    <property type="term" value="C:cytosol"/>
    <property type="evidence" value="ECO:0007669"/>
    <property type="project" value="TreeGrafter"/>
</dbReference>
<proteinExistence type="predicted"/>
<dbReference type="SUPFAM" id="SSF55298">
    <property type="entry name" value="YjgF-like"/>
    <property type="match status" value="1"/>
</dbReference>
<reference evidence="2 3" key="1">
    <citation type="submission" date="2020-01" db="EMBL/GenBank/DDBJ databases">
        <title>Sphingomonas sp. C33 whole genome sequece.</title>
        <authorList>
            <person name="Park C."/>
        </authorList>
    </citation>
    <scope>NUCLEOTIDE SEQUENCE [LARGE SCALE GENOMIC DNA]</scope>
    <source>
        <strain evidence="2 3">C33</strain>
    </source>
</reference>
<dbReference type="KEGG" id="schy:GVO57_00475"/>
<dbReference type="InterPro" id="IPR035959">
    <property type="entry name" value="RutC-like_sf"/>
</dbReference>
<dbReference type="Pfam" id="PF01042">
    <property type="entry name" value="Ribonuc_L-PSP"/>
    <property type="match status" value="1"/>
</dbReference>